<dbReference type="EMBL" id="JAPTSV010000006">
    <property type="protein sequence ID" value="KAJ1526621.1"/>
    <property type="molecule type" value="Genomic_DNA"/>
</dbReference>
<protein>
    <submittedName>
        <fullName evidence="1">Uncharacterized protein</fullName>
    </submittedName>
</protein>
<sequence>MMRFNMHILRHFGANCRRWGPIFALSAYAFEAGIQKLKKLIHSTSYIPNQICRRLSENNASVLLKNNCSSVTTQLFEEDIDASFRTSVVEIPGKIRLLQKSKPFHPTQKEQWFLDQLGMEHSGISVFPELLKEGCRYGSQVNARKRKTDNSFARLHANTFIRISKILYHAASQKVFIAASKIRCEPSRFCPPSIVRHDSDMCFQYAVSSIDEDIDFFDVHHLKQICVSAKFDHGHYLHPMPNIFNMF</sequence>
<gene>
    <name evidence="1" type="ORF">ONE63_008207</name>
</gene>
<comment type="caution">
    <text evidence="1">The sequence shown here is derived from an EMBL/GenBank/DDBJ whole genome shotgun (WGS) entry which is preliminary data.</text>
</comment>
<dbReference type="AlphaFoldDB" id="A0AAV7XSZ5"/>
<reference evidence="1" key="1">
    <citation type="submission" date="2022-12" db="EMBL/GenBank/DDBJ databases">
        <title>Chromosome-level genome assembly of the bean flower thrips Megalurothrips usitatus.</title>
        <authorList>
            <person name="Ma L."/>
            <person name="Liu Q."/>
            <person name="Li H."/>
            <person name="Cai W."/>
        </authorList>
    </citation>
    <scope>NUCLEOTIDE SEQUENCE</scope>
    <source>
        <strain evidence="1">Cailab_2022a</strain>
    </source>
</reference>
<proteinExistence type="predicted"/>
<evidence type="ECO:0000313" key="2">
    <source>
        <dbReference type="Proteomes" id="UP001075354"/>
    </source>
</evidence>
<accession>A0AAV7XSZ5</accession>
<keyword evidence="2" id="KW-1185">Reference proteome</keyword>
<organism evidence="1 2">
    <name type="scientific">Megalurothrips usitatus</name>
    <name type="common">bean blossom thrips</name>
    <dbReference type="NCBI Taxonomy" id="439358"/>
    <lineage>
        <taxon>Eukaryota</taxon>
        <taxon>Metazoa</taxon>
        <taxon>Ecdysozoa</taxon>
        <taxon>Arthropoda</taxon>
        <taxon>Hexapoda</taxon>
        <taxon>Insecta</taxon>
        <taxon>Pterygota</taxon>
        <taxon>Neoptera</taxon>
        <taxon>Paraneoptera</taxon>
        <taxon>Thysanoptera</taxon>
        <taxon>Terebrantia</taxon>
        <taxon>Thripoidea</taxon>
        <taxon>Thripidae</taxon>
        <taxon>Megalurothrips</taxon>
    </lineage>
</organism>
<dbReference type="Proteomes" id="UP001075354">
    <property type="component" value="Chromosome 6"/>
</dbReference>
<evidence type="ECO:0000313" key="1">
    <source>
        <dbReference type="EMBL" id="KAJ1526621.1"/>
    </source>
</evidence>
<name>A0AAV7XSZ5_9NEOP</name>